<dbReference type="KEGG" id="pib:BBD41_20070"/>
<evidence type="ECO:0000313" key="3">
    <source>
        <dbReference type="Proteomes" id="UP000189059"/>
    </source>
</evidence>
<reference evidence="1" key="1">
    <citation type="submission" date="2016-08" db="EMBL/GenBank/DDBJ databases">
        <title>Complete Genome Seqeunce of Paenibacillus sp. nov. IHBB 9852 from high altitute lake of Indian trans-Himalayas.</title>
        <authorList>
            <person name="Kiran S."/>
            <person name="Swarnkar M.K."/>
            <person name="Rana A."/>
            <person name="Tewari R."/>
            <person name="Gulati A."/>
        </authorList>
    </citation>
    <scope>NUCLEOTIDE SEQUENCE [LARGE SCALE GENOMIC DNA]</scope>
    <source>
        <strain evidence="1">IHBB 9852</strain>
    </source>
</reference>
<dbReference type="AlphaFoldDB" id="A0A1B2E3W5"/>
<evidence type="ECO:0000313" key="1">
    <source>
        <dbReference type="EMBL" id="ANY74676.1"/>
    </source>
</evidence>
<protein>
    <submittedName>
        <fullName evidence="1">Uncharacterized protein</fullName>
    </submittedName>
</protein>
<name>A0A1B2E3W5_9BACL</name>
<accession>A0A1B2E3W5</accession>
<dbReference type="RefSeq" id="WP_077567892.1">
    <property type="nucleotide sequence ID" value="NZ_CP016809.1"/>
</dbReference>
<gene>
    <name evidence="2" type="ORF">BBD40_15540</name>
    <name evidence="1" type="ORF">BBD41_20070</name>
</gene>
<dbReference type="EMBL" id="CP016809">
    <property type="protein sequence ID" value="ANY74676.1"/>
    <property type="molecule type" value="Genomic_DNA"/>
</dbReference>
<evidence type="ECO:0000313" key="2">
    <source>
        <dbReference type="EMBL" id="OOC63151.1"/>
    </source>
</evidence>
<reference evidence="2 3" key="2">
    <citation type="submission" date="2016-12" db="EMBL/GenBank/DDBJ databases">
        <title>Genome sequencing and description of Paenibacillus sp. nov. from high altitude lake in the Indian Trans- Himalayas.</title>
        <authorList>
            <person name="Kiran S."/>
            <person name="Swarnkar M.K."/>
            <person name="Rana A."/>
            <person name="Tewari R."/>
            <person name="Gulati A."/>
        </authorList>
    </citation>
    <scope>NUCLEOTIDE SEQUENCE [LARGE SCALE GENOMIC DNA]</scope>
    <source>
        <strain evidence="2 3">IHBB 9951</strain>
    </source>
</reference>
<organism evidence="1">
    <name type="scientific">Paenibacillus ihbetae</name>
    <dbReference type="NCBI Taxonomy" id="1870820"/>
    <lineage>
        <taxon>Bacteria</taxon>
        <taxon>Bacillati</taxon>
        <taxon>Bacillota</taxon>
        <taxon>Bacilli</taxon>
        <taxon>Bacillales</taxon>
        <taxon>Paenibacillaceae</taxon>
        <taxon>Paenibacillus</taxon>
    </lineage>
</organism>
<dbReference type="GeneID" id="48310576"/>
<dbReference type="EMBL" id="MRVI01000001">
    <property type="protein sequence ID" value="OOC63151.1"/>
    <property type="molecule type" value="Genomic_DNA"/>
</dbReference>
<dbReference type="Proteomes" id="UP000189059">
    <property type="component" value="Unassembled WGS sequence"/>
</dbReference>
<keyword evidence="3" id="KW-1185">Reference proteome</keyword>
<dbReference type="OrthoDB" id="2988996at2"/>
<sequence>MHHHNMKDASLSLDDYLDLLNLAIRLGDEHWQAEIISTLKQMQEQPEICSEKKEYSEQELWQCIDQINRKMHELYAELKATRDESKQRKLLDQMWELKIARIEVYRKIRSIYQ</sequence>
<proteinExistence type="predicted"/>